<keyword evidence="2 4" id="KW-0808">Transferase</keyword>
<dbReference type="NCBIfam" id="TIGR03707">
    <property type="entry name" value="PPK2_P_aer"/>
    <property type="match status" value="1"/>
</dbReference>
<keyword evidence="8" id="KW-1185">Reference proteome</keyword>
<comment type="subunit">
    <text evidence="4">Homotetramer.</text>
</comment>
<dbReference type="InterPro" id="IPR022488">
    <property type="entry name" value="PPK2-related"/>
</dbReference>
<dbReference type="EMBL" id="SMFZ01000002">
    <property type="protein sequence ID" value="TCK22472.1"/>
    <property type="molecule type" value="Genomic_DNA"/>
</dbReference>
<evidence type="ECO:0000256" key="2">
    <source>
        <dbReference type="ARBA" id="ARBA00022679"/>
    </source>
</evidence>
<evidence type="ECO:0000256" key="5">
    <source>
        <dbReference type="SAM" id="MobiDB-lite"/>
    </source>
</evidence>
<dbReference type="Gene3D" id="3.40.50.300">
    <property type="entry name" value="P-loop containing nucleotide triphosphate hydrolases"/>
    <property type="match status" value="1"/>
</dbReference>
<evidence type="ECO:0000313" key="8">
    <source>
        <dbReference type="Proteomes" id="UP000295560"/>
    </source>
</evidence>
<evidence type="ECO:0000256" key="1">
    <source>
        <dbReference type="ARBA" id="ARBA00009924"/>
    </source>
</evidence>
<dbReference type="Proteomes" id="UP000295560">
    <property type="component" value="Unassembled WGS sequence"/>
</dbReference>
<evidence type="ECO:0000256" key="3">
    <source>
        <dbReference type="ARBA" id="ARBA00022777"/>
    </source>
</evidence>
<accession>A0A4R1HY31</accession>
<protein>
    <recommendedName>
        <fullName evidence="4">ADP/GDP-polyphosphate phosphotransferase</fullName>
        <ecNumber evidence="4">2.7.4.-</ecNumber>
    </recommendedName>
    <alternativeName>
        <fullName evidence="4">Polyphosphate kinase PPK2</fullName>
    </alternativeName>
</protein>
<feature type="region of interest" description="Disordered" evidence="5">
    <location>
        <begin position="323"/>
        <end position="343"/>
    </location>
</feature>
<sequence length="343" mass="39545">MCPVTDAEKTDDAPTPEPGTTDAAPAARIAPGGAAPDPRHADLDRFRVDDSDDDDPRLVAPDGAAVDTWREGYPYEARLDRDEYERTKRLLQIELLKLQNWVKDTGNRIVVLFEGRDAAGKGGTIKRFMEHLNPRGARVVALEKPTERELGQWYFQRYVAHLPSAGEIVLFDRSWYNRAGVERVMGFTDARSYMEFLRAAPELERMLVRSGTHLVKLWFSVSRDEQRTRFLIRQVDPVRQWKLSPMDLASLDKWESYTEAKEAMFFYTDTADAPWTVIKSNDKKRARLEAMRHVLNQFDYPDKDASIATPPDRLIVGPAAEMFEHDEHPHRFPPLHEQRRPER</sequence>
<evidence type="ECO:0000259" key="6">
    <source>
        <dbReference type="Pfam" id="PF03976"/>
    </source>
</evidence>
<dbReference type="GO" id="GO:0006793">
    <property type="term" value="P:phosphorus metabolic process"/>
    <property type="evidence" value="ECO:0007669"/>
    <property type="project" value="InterPro"/>
</dbReference>
<feature type="compositionally biased region" description="Low complexity" evidence="5">
    <location>
        <begin position="22"/>
        <end position="36"/>
    </location>
</feature>
<comment type="similarity">
    <text evidence="1 4">Belongs to the polyphosphate kinase 2 (PPK2) family. Class I subfamily.</text>
</comment>
<comment type="caution">
    <text evidence="7">The sequence shown here is derived from an EMBL/GenBank/DDBJ whole genome shotgun (WGS) entry which is preliminary data.</text>
</comment>
<feature type="region of interest" description="Disordered" evidence="5">
    <location>
        <begin position="1"/>
        <end position="60"/>
    </location>
</feature>
<evidence type="ECO:0000256" key="4">
    <source>
        <dbReference type="RuleBase" id="RU369062"/>
    </source>
</evidence>
<feature type="compositionally biased region" description="Basic and acidic residues" evidence="5">
    <location>
        <begin position="1"/>
        <end position="12"/>
    </location>
</feature>
<dbReference type="AlphaFoldDB" id="A0A4R1HY31"/>
<reference evidence="7 8" key="1">
    <citation type="submission" date="2019-03" db="EMBL/GenBank/DDBJ databases">
        <title>Sequencing the genomes of 1000 actinobacteria strains.</title>
        <authorList>
            <person name="Klenk H.-P."/>
        </authorList>
    </citation>
    <scope>NUCLEOTIDE SEQUENCE [LARGE SCALE GENOMIC DNA]</scope>
    <source>
        <strain evidence="7 8">DSM 44969</strain>
    </source>
</reference>
<name>A0A4R1HY31_PSEEN</name>
<feature type="compositionally biased region" description="Basic and acidic residues" evidence="5">
    <location>
        <begin position="37"/>
        <end position="49"/>
    </location>
</feature>
<dbReference type="PANTHER" id="PTHR34383:SF1">
    <property type="entry name" value="ADP-POLYPHOSPHATE PHOSPHOTRANSFERASE"/>
    <property type="match status" value="1"/>
</dbReference>
<organism evidence="7 8">
    <name type="scientific">Pseudonocardia endophytica</name>
    <dbReference type="NCBI Taxonomy" id="401976"/>
    <lineage>
        <taxon>Bacteria</taxon>
        <taxon>Bacillati</taxon>
        <taxon>Actinomycetota</taxon>
        <taxon>Actinomycetes</taxon>
        <taxon>Pseudonocardiales</taxon>
        <taxon>Pseudonocardiaceae</taxon>
        <taxon>Pseudonocardia</taxon>
    </lineage>
</organism>
<dbReference type="InterPro" id="IPR022486">
    <property type="entry name" value="PPK2_PA0141"/>
</dbReference>
<dbReference type="GO" id="GO:0008976">
    <property type="term" value="F:polyphosphate kinase activity"/>
    <property type="evidence" value="ECO:0007669"/>
    <property type="project" value="UniProtKB-UniRule"/>
</dbReference>
<dbReference type="Pfam" id="PF03976">
    <property type="entry name" value="PPK2"/>
    <property type="match status" value="1"/>
</dbReference>
<dbReference type="InterPro" id="IPR027417">
    <property type="entry name" value="P-loop_NTPase"/>
</dbReference>
<dbReference type="PANTHER" id="PTHR34383">
    <property type="entry name" value="POLYPHOSPHATE:AMP PHOSPHOTRANSFERASE-RELATED"/>
    <property type="match status" value="1"/>
</dbReference>
<feature type="domain" description="Polyphosphate kinase-2-related" evidence="6">
    <location>
        <begin position="79"/>
        <end position="304"/>
    </location>
</feature>
<dbReference type="EC" id="2.7.4.-" evidence="4"/>
<gene>
    <name evidence="7" type="ORF">EV378_6476</name>
</gene>
<proteinExistence type="inferred from homology"/>
<evidence type="ECO:0000313" key="7">
    <source>
        <dbReference type="EMBL" id="TCK22472.1"/>
    </source>
</evidence>
<comment type="function">
    <text evidence="4">Uses inorganic polyphosphate (polyP) as a donor to convert GDP to GTP or ADP to ATP.</text>
</comment>
<dbReference type="SUPFAM" id="SSF52540">
    <property type="entry name" value="P-loop containing nucleoside triphosphate hydrolases"/>
    <property type="match status" value="1"/>
</dbReference>
<keyword evidence="3 4" id="KW-0418">Kinase</keyword>